<dbReference type="Pfam" id="PF00990">
    <property type="entry name" value="GGDEF"/>
    <property type="match status" value="1"/>
</dbReference>
<dbReference type="CDD" id="cd01949">
    <property type="entry name" value="GGDEF"/>
    <property type="match status" value="1"/>
</dbReference>
<dbReference type="EC" id="2.7.7.65" evidence="1"/>
<evidence type="ECO:0000313" key="6">
    <source>
        <dbReference type="Proteomes" id="UP000217944"/>
    </source>
</evidence>
<dbReference type="PROSITE" id="PS50887">
    <property type="entry name" value="GGDEF"/>
    <property type="match status" value="1"/>
</dbReference>
<accession>A0A292YB60</accession>
<dbReference type="EMBL" id="BDME01000001">
    <property type="protein sequence ID" value="GAX86769.1"/>
    <property type="molecule type" value="Genomic_DNA"/>
</dbReference>
<dbReference type="InterPro" id="IPR050469">
    <property type="entry name" value="Diguanylate_Cyclase"/>
</dbReference>
<feature type="domain" description="GGDEF" evidence="4">
    <location>
        <begin position="615"/>
        <end position="742"/>
    </location>
</feature>
<dbReference type="Proteomes" id="UP000217944">
    <property type="component" value="Unassembled WGS sequence"/>
</dbReference>
<reference evidence="5 6" key="1">
    <citation type="journal article" date="2017" name="Syst. Appl. Microbiol.">
        <title>Lebetimonas natsushimae sp. nov., a novel strictly anaerobic, moderately thermophilic chemoautotroph isolated from a deep-sea hydrothermal vent polychaete nest in the Mid-Okinawa Trough.</title>
        <authorList>
            <person name="Nagata R."/>
            <person name="Takaki Y."/>
            <person name="Tame A."/>
            <person name="Nunoura T."/>
            <person name="Muto H."/>
            <person name="Mino S."/>
            <person name="Sawayama S."/>
            <person name="Takai K."/>
            <person name="Nakagawa S."/>
        </authorList>
    </citation>
    <scope>NUCLEOTIDE SEQUENCE [LARGE SCALE GENOMIC DNA]</scope>
    <source>
        <strain evidence="5 6">HS1857</strain>
    </source>
</reference>
<name>A0A292YB60_9BACT</name>
<evidence type="ECO:0000259" key="4">
    <source>
        <dbReference type="PROSITE" id="PS50887"/>
    </source>
</evidence>
<dbReference type="SMART" id="SM00062">
    <property type="entry name" value="PBPb"/>
    <property type="match status" value="1"/>
</dbReference>
<dbReference type="OrthoDB" id="174578at2"/>
<comment type="caution">
    <text evidence="5">The sequence shown here is derived from an EMBL/GenBank/DDBJ whole genome shotgun (WGS) entry which is preliminary data.</text>
</comment>
<dbReference type="InterPro" id="IPR029787">
    <property type="entry name" value="Nucleotide_cyclase"/>
</dbReference>
<keyword evidence="3" id="KW-0812">Transmembrane</keyword>
<feature type="transmembrane region" description="Helical" evidence="3">
    <location>
        <begin position="549"/>
        <end position="571"/>
    </location>
</feature>
<dbReference type="FunFam" id="3.30.70.270:FF:000001">
    <property type="entry name" value="Diguanylate cyclase domain protein"/>
    <property type="match status" value="1"/>
</dbReference>
<keyword evidence="3" id="KW-1133">Transmembrane helix</keyword>
<keyword evidence="6" id="KW-1185">Reference proteome</keyword>
<dbReference type="Gene3D" id="3.30.70.270">
    <property type="match status" value="1"/>
</dbReference>
<gene>
    <name evidence="5" type="ORF">LNAT_P0064</name>
</gene>
<dbReference type="InterPro" id="IPR015168">
    <property type="entry name" value="SsuA/THI5"/>
</dbReference>
<dbReference type="InterPro" id="IPR000160">
    <property type="entry name" value="GGDEF_dom"/>
</dbReference>
<dbReference type="InterPro" id="IPR043128">
    <property type="entry name" value="Rev_trsase/Diguanyl_cyclase"/>
</dbReference>
<dbReference type="Pfam" id="PF09084">
    <property type="entry name" value="NMT1"/>
    <property type="match status" value="1"/>
</dbReference>
<comment type="catalytic activity">
    <reaction evidence="2">
        <text>2 GTP = 3',3'-c-di-GMP + 2 diphosphate</text>
        <dbReference type="Rhea" id="RHEA:24898"/>
        <dbReference type="ChEBI" id="CHEBI:33019"/>
        <dbReference type="ChEBI" id="CHEBI:37565"/>
        <dbReference type="ChEBI" id="CHEBI:58805"/>
        <dbReference type="EC" id="2.7.7.65"/>
    </reaction>
</comment>
<dbReference type="SUPFAM" id="SSF53850">
    <property type="entry name" value="Periplasmic binding protein-like II"/>
    <property type="match status" value="2"/>
</dbReference>
<protein>
    <recommendedName>
        <fullName evidence="1">diguanylate cyclase</fullName>
        <ecNumber evidence="1">2.7.7.65</ecNumber>
    </recommendedName>
</protein>
<dbReference type="Pfam" id="PF00497">
    <property type="entry name" value="SBP_bac_3"/>
    <property type="match status" value="1"/>
</dbReference>
<dbReference type="PANTHER" id="PTHR45138">
    <property type="entry name" value="REGULATORY COMPONENTS OF SENSORY TRANSDUCTION SYSTEM"/>
    <property type="match status" value="1"/>
</dbReference>
<dbReference type="NCBIfam" id="TIGR00254">
    <property type="entry name" value="GGDEF"/>
    <property type="match status" value="1"/>
</dbReference>
<dbReference type="SUPFAM" id="SSF55073">
    <property type="entry name" value="Nucleotide cyclase"/>
    <property type="match status" value="1"/>
</dbReference>
<sequence length="742" mass="85952">MPIFIIILLISSVYAATNITLDLKWKNAFQFAGFYMAKEKGFYKKFGLNVNFNEFHGNNIVNDVLTNKADFGIGNSSLIYYKLKEKPVIALMPIFENTPLALVSTDPSIKSIKDLKGKTIHSSNMGVYNIAIVAMLKKEGIDIKDIKCTNKPYSINDLIHKKGIYIIFSTDQLYYLQKNNVQYKLFSPLSEGIDTYGDILFTSEKFLKNNPKTVKNFVKATQKGWEYAKNHIDETITVILKKYNTQHFTYDKLKDEAYKTIPFLSKDFLFKRDKINAIKLLYQLIFNIKNNFHFLDFVYSPYIMSKKEKEFIENNIIHCISASNWPPFNYMKHDKLTGISIDFWNLISNRTYLKKTCEIAPNFTTALKKIENKEADILPNTTNTEKREKYAIFTKPYATYPIVIATKNNVSPILDMENLYGKKVAIGKNYTAYELIKKHYPKIKIVQVNNTEEGLKLLEKGDVFAVIDIFPVLGYFITKDKFLDINIKGVTPFSFPLKFMIRDDYKTLQQILNRAIDDLTPQEKIEILNKYFTVVINNGIPYKQVKTKIIIGITVIATLLLMLILLIILYLKIKKIKKELEMVATHDKLLTNILNRLAIDKRLNEEIEKAKRYNTPLSIIYFDIDHFKQINDTYGHAKGDFVLKEISDLIQQNIRKTDIFGRWGGEEFLIILPFTKGSDAKKLAEKLRQAIENHDFNGLKVTASFGVTEYNEEDDYISLMQRADVALYLAKEKGRNRIIYIK</sequence>
<dbReference type="CDD" id="cd01007">
    <property type="entry name" value="PBP2_BvgS_HisK_like"/>
    <property type="match status" value="1"/>
</dbReference>
<dbReference type="InterPro" id="IPR001638">
    <property type="entry name" value="Solute-binding_3/MltF_N"/>
</dbReference>
<dbReference type="AlphaFoldDB" id="A0A292YB60"/>
<dbReference type="RefSeq" id="WP_143471325.1">
    <property type="nucleotide sequence ID" value="NZ_BDME01000001.1"/>
</dbReference>
<organism evidence="5 6">
    <name type="scientific">Lebetimonas natsushimae</name>
    <dbReference type="NCBI Taxonomy" id="1936991"/>
    <lineage>
        <taxon>Bacteria</taxon>
        <taxon>Pseudomonadati</taxon>
        <taxon>Campylobacterota</taxon>
        <taxon>Epsilonproteobacteria</taxon>
        <taxon>Nautiliales</taxon>
        <taxon>Nautiliaceae</taxon>
        <taxon>Lebetimonas</taxon>
    </lineage>
</organism>
<proteinExistence type="predicted"/>
<evidence type="ECO:0000256" key="1">
    <source>
        <dbReference type="ARBA" id="ARBA00012528"/>
    </source>
</evidence>
<dbReference type="Gene3D" id="3.40.190.10">
    <property type="entry name" value="Periplasmic binding protein-like II"/>
    <property type="match status" value="4"/>
</dbReference>
<keyword evidence="3" id="KW-0472">Membrane</keyword>
<evidence type="ECO:0000313" key="5">
    <source>
        <dbReference type="EMBL" id="GAX86769.1"/>
    </source>
</evidence>
<dbReference type="GO" id="GO:0052621">
    <property type="term" value="F:diguanylate cyclase activity"/>
    <property type="evidence" value="ECO:0007669"/>
    <property type="project" value="UniProtKB-EC"/>
</dbReference>
<dbReference type="PANTHER" id="PTHR45138:SF9">
    <property type="entry name" value="DIGUANYLATE CYCLASE DGCM-RELATED"/>
    <property type="match status" value="1"/>
</dbReference>
<evidence type="ECO:0000256" key="3">
    <source>
        <dbReference type="SAM" id="Phobius"/>
    </source>
</evidence>
<evidence type="ECO:0000256" key="2">
    <source>
        <dbReference type="ARBA" id="ARBA00034247"/>
    </source>
</evidence>
<dbReference type="SMART" id="SM00267">
    <property type="entry name" value="GGDEF"/>
    <property type="match status" value="1"/>
</dbReference>